<dbReference type="Proteomes" id="UP000826234">
    <property type="component" value="Unassembled WGS sequence"/>
</dbReference>
<dbReference type="Pfam" id="PF13837">
    <property type="entry name" value="Myb_DNA-bind_4"/>
    <property type="match status" value="1"/>
</dbReference>
<keyword evidence="4" id="KW-1185">Reference proteome</keyword>
<gene>
    <name evidence="3" type="ORF">JD844_017720</name>
</gene>
<dbReference type="PANTHER" id="PTHR47595:SF1">
    <property type="entry name" value="MYB_SANT-LIKE DNA-BINDING DOMAIN-CONTAINING PROTEIN"/>
    <property type="match status" value="1"/>
</dbReference>
<comment type="caution">
    <text evidence="3">The sequence shown here is derived from an EMBL/GenBank/DDBJ whole genome shotgun (WGS) entry which is preliminary data.</text>
</comment>
<protein>
    <recommendedName>
        <fullName evidence="2">Myb/SANT-like DNA-binding domain-containing protein</fullName>
    </recommendedName>
</protein>
<organism evidence="3 4">
    <name type="scientific">Phrynosoma platyrhinos</name>
    <name type="common">Desert horned lizard</name>
    <dbReference type="NCBI Taxonomy" id="52577"/>
    <lineage>
        <taxon>Eukaryota</taxon>
        <taxon>Metazoa</taxon>
        <taxon>Chordata</taxon>
        <taxon>Craniata</taxon>
        <taxon>Vertebrata</taxon>
        <taxon>Euteleostomi</taxon>
        <taxon>Lepidosauria</taxon>
        <taxon>Squamata</taxon>
        <taxon>Bifurcata</taxon>
        <taxon>Unidentata</taxon>
        <taxon>Episquamata</taxon>
        <taxon>Toxicofera</taxon>
        <taxon>Iguania</taxon>
        <taxon>Phrynosomatidae</taxon>
        <taxon>Phrynosomatinae</taxon>
        <taxon>Phrynosoma</taxon>
    </lineage>
</organism>
<dbReference type="InterPro" id="IPR044822">
    <property type="entry name" value="Myb_DNA-bind_4"/>
</dbReference>
<feature type="domain" description="Myb/SANT-like DNA-binding" evidence="2">
    <location>
        <begin position="47"/>
        <end position="116"/>
    </location>
</feature>
<dbReference type="PANTHER" id="PTHR47595">
    <property type="entry name" value="HEAT SHOCK 70 KDA PROTEIN 14"/>
    <property type="match status" value="1"/>
</dbReference>
<proteinExistence type="predicted"/>
<reference evidence="3 4" key="1">
    <citation type="journal article" date="2022" name="Gigascience">
        <title>A chromosome-level genome assembly and annotation of the desert horned lizard, Phrynosoma platyrhinos, provides insight into chromosomal rearrangements among reptiles.</title>
        <authorList>
            <person name="Koochekian N."/>
            <person name="Ascanio A."/>
            <person name="Farleigh K."/>
            <person name="Card D.C."/>
            <person name="Schield D.R."/>
            <person name="Castoe T.A."/>
            <person name="Jezkova T."/>
        </authorList>
    </citation>
    <scope>NUCLEOTIDE SEQUENCE [LARGE SCALE GENOMIC DNA]</scope>
    <source>
        <strain evidence="3">NK-2021</strain>
    </source>
</reference>
<dbReference type="Gene3D" id="1.10.10.60">
    <property type="entry name" value="Homeodomain-like"/>
    <property type="match status" value="1"/>
</dbReference>
<feature type="region of interest" description="Disordered" evidence="1">
    <location>
        <begin position="186"/>
        <end position="231"/>
    </location>
</feature>
<sequence>FSVFSTRTLGSYGFLNACRPPDKAGKGHHLDPHRNLGTDFSLGEERIQRELNENHRNHDIYAEISGKLMEKGISRSVKEIRNKCKTLTSEYNKVNNHNKISGNAPATCPFFTEMDRFLHMDRSLFPKRITKSLHIVRKPTGGPSLENTSQPPQASQHQDASTTAVATVEVPLAISEEGNIILHLVPVEQPLASDPHPPEDMDPQDLPSSPAASDGRIFSDGEKHKKGNAAL</sequence>
<feature type="non-terminal residue" evidence="3">
    <location>
        <position position="1"/>
    </location>
</feature>
<accession>A0ABQ7SME3</accession>
<feature type="compositionally biased region" description="Polar residues" evidence="1">
    <location>
        <begin position="145"/>
        <end position="163"/>
    </location>
</feature>
<evidence type="ECO:0000259" key="2">
    <source>
        <dbReference type="Pfam" id="PF13837"/>
    </source>
</evidence>
<name>A0ABQ7SME3_PHRPL</name>
<evidence type="ECO:0000313" key="4">
    <source>
        <dbReference type="Proteomes" id="UP000826234"/>
    </source>
</evidence>
<dbReference type="EMBL" id="JAIPUX010005289">
    <property type="protein sequence ID" value="KAH0618474.1"/>
    <property type="molecule type" value="Genomic_DNA"/>
</dbReference>
<evidence type="ECO:0000313" key="3">
    <source>
        <dbReference type="EMBL" id="KAH0618474.1"/>
    </source>
</evidence>
<evidence type="ECO:0000256" key="1">
    <source>
        <dbReference type="SAM" id="MobiDB-lite"/>
    </source>
</evidence>
<feature type="region of interest" description="Disordered" evidence="1">
    <location>
        <begin position="135"/>
        <end position="163"/>
    </location>
</feature>